<dbReference type="EMBL" id="MU393530">
    <property type="protein sequence ID" value="KAI4862259.1"/>
    <property type="molecule type" value="Genomic_DNA"/>
</dbReference>
<gene>
    <name evidence="1" type="ORF">F4820DRAFT_460351</name>
</gene>
<sequence>MSKLTESGQIIDYGLAHDKLLNGTSGFKYDAIDAATQARLLRVTPGSMDFSLETFNLSDLPSTRYCALSYIWGSAEYTENIYEINVGGQCFYVRRNLYEFLTTSARNRVGGLLFIDAICINQLDSAERRAQVKEMARVYRNANLVVAWLGTPKTREQDDSLESLSQAGIDKHHSEFTAEQWEGFRYLSYHPYWSRVWIVQEVLLARSVTIWCGHHVFPSRLFAGIPSYAIPSPELRFSQSGRPQTVADAVSDSRSPAERIITHRERVVLRPILDPLAQGTAVGTLDEITAELTRPHTAVETYHSRVPDLIHEVIRKFGKLDCTDPRDKLYGFLGIIADSSRAKVIPDYREDTAYAYRQALKIGLEEIRSEYWTPPYSRRLQEVYREYLAYYCNVRDAFRIDDRQSADILKGVVAQIARETHPPHRTVEHDWQEHVSRDNLLGTTQPEREEAEKVSQRPRGIRRWRLWLR</sequence>
<organism evidence="1 2">
    <name type="scientific">Hypoxylon rubiginosum</name>
    <dbReference type="NCBI Taxonomy" id="110542"/>
    <lineage>
        <taxon>Eukaryota</taxon>
        <taxon>Fungi</taxon>
        <taxon>Dikarya</taxon>
        <taxon>Ascomycota</taxon>
        <taxon>Pezizomycotina</taxon>
        <taxon>Sordariomycetes</taxon>
        <taxon>Xylariomycetidae</taxon>
        <taxon>Xylariales</taxon>
        <taxon>Hypoxylaceae</taxon>
        <taxon>Hypoxylon</taxon>
    </lineage>
</organism>
<evidence type="ECO:0000313" key="1">
    <source>
        <dbReference type="EMBL" id="KAI4862259.1"/>
    </source>
</evidence>
<keyword evidence="2" id="KW-1185">Reference proteome</keyword>
<protein>
    <submittedName>
        <fullName evidence="1">HET-domain-containing protein</fullName>
    </submittedName>
</protein>
<proteinExistence type="predicted"/>
<dbReference type="Proteomes" id="UP001497700">
    <property type="component" value="Unassembled WGS sequence"/>
</dbReference>
<name>A0ACB9YTE4_9PEZI</name>
<comment type="caution">
    <text evidence="1">The sequence shown here is derived from an EMBL/GenBank/DDBJ whole genome shotgun (WGS) entry which is preliminary data.</text>
</comment>
<evidence type="ECO:0000313" key="2">
    <source>
        <dbReference type="Proteomes" id="UP001497700"/>
    </source>
</evidence>
<accession>A0ACB9YTE4</accession>
<reference evidence="1 2" key="1">
    <citation type="journal article" date="2022" name="New Phytol.">
        <title>Ecological generalism drives hyperdiversity of secondary metabolite gene clusters in xylarialean endophytes.</title>
        <authorList>
            <person name="Franco M.E.E."/>
            <person name="Wisecaver J.H."/>
            <person name="Arnold A.E."/>
            <person name="Ju Y.M."/>
            <person name="Slot J.C."/>
            <person name="Ahrendt S."/>
            <person name="Moore L.P."/>
            <person name="Eastman K.E."/>
            <person name="Scott K."/>
            <person name="Konkel Z."/>
            <person name="Mondo S.J."/>
            <person name="Kuo A."/>
            <person name="Hayes R.D."/>
            <person name="Haridas S."/>
            <person name="Andreopoulos B."/>
            <person name="Riley R."/>
            <person name="LaButti K."/>
            <person name="Pangilinan J."/>
            <person name="Lipzen A."/>
            <person name="Amirebrahimi M."/>
            <person name="Yan J."/>
            <person name="Adam C."/>
            <person name="Keymanesh K."/>
            <person name="Ng V."/>
            <person name="Louie K."/>
            <person name="Northen T."/>
            <person name="Drula E."/>
            <person name="Henrissat B."/>
            <person name="Hsieh H.M."/>
            <person name="Youens-Clark K."/>
            <person name="Lutzoni F."/>
            <person name="Miadlikowska J."/>
            <person name="Eastwood D.C."/>
            <person name="Hamelin R.C."/>
            <person name="Grigoriev I.V."/>
            <person name="U'Ren J.M."/>
        </authorList>
    </citation>
    <scope>NUCLEOTIDE SEQUENCE [LARGE SCALE GENOMIC DNA]</scope>
    <source>
        <strain evidence="1 2">CBS 119005</strain>
    </source>
</reference>